<dbReference type="Gene3D" id="3.30.1330.20">
    <property type="entry name" value="Tubulin/FtsZ, C-terminal domain"/>
    <property type="match status" value="1"/>
</dbReference>
<accession>A0A1J6INH6</accession>
<evidence type="ECO:0000256" key="1">
    <source>
        <dbReference type="ARBA" id="ARBA00022741"/>
    </source>
</evidence>
<keyword evidence="4" id="KW-1185">Reference proteome</keyword>
<evidence type="ECO:0000256" key="2">
    <source>
        <dbReference type="ARBA" id="ARBA00023134"/>
    </source>
</evidence>
<keyword evidence="2" id="KW-0342">GTP-binding</keyword>
<dbReference type="GO" id="GO:0005525">
    <property type="term" value="F:GTP binding"/>
    <property type="evidence" value="ECO:0007669"/>
    <property type="project" value="UniProtKB-KW"/>
</dbReference>
<evidence type="ECO:0000313" key="3">
    <source>
        <dbReference type="EMBL" id="OIT00395.1"/>
    </source>
</evidence>
<organism evidence="3 4">
    <name type="scientific">Nicotiana attenuata</name>
    <name type="common">Coyote tobacco</name>
    <dbReference type="NCBI Taxonomy" id="49451"/>
    <lineage>
        <taxon>Eukaryota</taxon>
        <taxon>Viridiplantae</taxon>
        <taxon>Streptophyta</taxon>
        <taxon>Embryophyta</taxon>
        <taxon>Tracheophyta</taxon>
        <taxon>Spermatophyta</taxon>
        <taxon>Magnoliopsida</taxon>
        <taxon>eudicotyledons</taxon>
        <taxon>Gunneridae</taxon>
        <taxon>Pentapetalae</taxon>
        <taxon>asterids</taxon>
        <taxon>lamiids</taxon>
        <taxon>Solanales</taxon>
        <taxon>Solanaceae</taxon>
        <taxon>Nicotianoideae</taxon>
        <taxon>Nicotianeae</taxon>
        <taxon>Nicotiana</taxon>
    </lineage>
</organism>
<name>A0A1J6INH6_NICAT</name>
<keyword evidence="1" id="KW-0547">Nucleotide-binding</keyword>
<dbReference type="STRING" id="49451.A0A1J6INH6"/>
<evidence type="ECO:0000313" key="4">
    <source>
        <dbReference type="Proteomes" id="UP000187609"/>
    </source>
</evidence>
<feature type="non-terminal residue" evidence="3">
    <location>
        <position position="1"/>
    </location>
</feature>
<dbReference type="Gramene" id="OIT00395">
    <property type="protein sequence ID" value="OIT00395"/>
    <property type="gene ID" value="A4A49_59747"/>
</dbReference>
<gene>
    <name evidence="3" type="ORF">A4A49_59747</name>
</gene>
<dbReference type="InterPro" id="IPR037103">
    <property type="entry name" value="Tubulin/FtsZ-like_C"/>
</dbReference>
<proteinExistence type="predicted"/>
<dbReference type="AlphaFoldDB" id="A0A1J6INH6"/>
<reference evidence="3" key="1">
    <citation type="submission" date="2016-11" db="EMBL/GenBank/DDBJ databases">
        <title>The genome of Nicotiana attenuata.</title>
        <authorList>
            <person name="Xu S."/>
            <person name="Brockmoeller T."/>
            <person name="Gaquerel E."/>
            <person name="Navarro A."/>
            <person name="Kuhl H."/>
            <person name="Gase K."/>
            <person name="Ling Z."/>
            <person name="Zhou W."/>
            <person name="Kreitzer C."/>
            <person name="Stanke M."/>
            <person name="Tang H."/>
            <person name="Lyons E."/>
            <person name="Pandey P."/>
            <person name="Pandey S.P."/>
            <person name="Timmermann B."/>
            <person name="Baldwin I.T."/>
        </authorList>
    </citation>
    <scope>NUCLEOTIDE SEQUENCE [LARGE SCALE GENOMIC DNA]</scope>
    <source>
        <strain evidence="3">UT</strain>
    </source>
</reference>
<protein>
    <submittedName>
        <fullName evidence="3">Uncharacterized protein</fullName>
    </submittedName>
</protein>
<feature type="non-terminal residue" evidence="3">
    <location>
        <position position="131"/>
    </location>
</feature>
<dbReference type="Proteomes" id="UP000187609">
    <property type="component" value="Unassembled WGS sequence"/>
</dbReference>
<dbReference type="EMBL" id="MJEQ01037189">
    <property type="protein sequence ID" value="OIT00395.1"/>
    <property type="molecule type" value="Genomic_DNA"/>
</dbReference>
<sequence length="131" mass="14456">LFLSRYIGAMILCGQRAQLQHPMIGLLLKAITALDAGYERIVHDALVKCDPLHAKLLACFLMSFGDIVPKDVNIIVATISGHVHKIVIGHVSFYFSIHLCIKTIGRVCTINIVLNSNLEDKVLIRRGVVIV</sequence>
<comment type="caution">
    <text evidence="3">The sequence shown here is derived from an EMBL/GenBank/DDBJ whole genome shotgun (WGS) entry which is preliminary data.</text>
</comment>